<organism evidence="1 2">
    <name type="scientific">Lithospermum erythrorhizon</name>
    <name type="common">Purple gromwell</name>
    <name type="synonym">Lithospermum officinale var. erythrorhizon</name>
    <dbReference type="NCBI Taxonomy" id="34254"/>
    <lineage>
        <taxon>Eukaryota</taxon>
        <taxon>Viridiplantae</taxon>
        <taxon>Streptophyta</taxon>
        <taxon>Embryophyta</taxon>
        <taxon>Tracheophyta</taxon>
        <taxon>Spermatophyta</taxon>
        <taxon>Magnoliopsida</taxon>
        <taxon>eudicotyledons</taxon>
        <taxon>Gunneridae</taxon>
        <taxon>Pentapetalae</taxon>
        <taxon>asterids</taxon>
        <taxon>lamiids</taxon>
        <taxon>Boraginales</taxon>
        <taxon>Boraginaceae</taxon>
        <taxon>Boraginoideae</taxon>
        <taxon>Lithospermeae</taxon>
        <taxon>Lithospermum</taxon>
    </lineage>
</organism>
<evidence type="ECO:0000313" key="1">
    <source>
        <dbReference type="EMBL" id="GAA0169816.1"/>
    </source>
</evidence>
<proteinExistence type="predicted"/>
<dbReference type="Proteomes" id="UP001454036">
    <property type="component" value="Unassembled WGS sequence"/>
</dbReference>
<dbReference type="InterPro" id="IPR043502">
    <property type="entry name" value="DNA/RNA_pol_sf"/>
</dbReference>
<gene>
    <name evidence="1" type="ORF">LIER_40834</name>
</gene>
<reference evidence="1 2" key="1">
    <citation type="submission" date="2024-01" db="EMBL/GenBank/DDBJ databases">
        <title>The complete chloroplast genome sequence of Lithospermum erythrorhizon: insights into the phylogenetic relationship among Boraginaceae species and the maternal lineages of purple gromwells.</title>
        <authorList>
            <person name="Okada T."/>
            <person name="Watanabe K."/>
        </authorList>
    </citation>
    <scope>NUCLEOTIDE SEQUENCE [LARGE SCALE GENOMIC DNA]</scope>
</reference>
<dbReference type="SUPFAM" id="SSF56672">
    <property type="entry name" value="DNA/RNA polymerases"/>
    <property type="match status" value="1"/>
</dbReference>
<evidence type="ECO:0000313" key="2">
    <source>
        <dbReference type="Proteomes" id="UP001454036"/>
    </source>
</evidence>
<dbReference type="InterPro" id="IPR043128">
    <property type="entry name" value="Rev_trsase/Diguanyl_cyclase"/>
</dbReference>
<comment type="caution">
    <text evidence="1">The sequence shown here is derived from an EMBL/GenBank/DDBJ whole genome shotgun (WGS) entry which is preliminary data.</text>
</comment>
<keyword evidence="2" id="KW-1185">Reference proteome</keyword>
<name>A0AAV3R3C7_LITER</name>
<protein>
    <submittedName>
        <fullName evidence="1">Uncharacterized protein</fullName>
    </submittedName>
</protein>
<accession>A0AAV3R3C7</accession>
<dbReference type="EMBL" id="BAABME010024250">
    <property type="protein sequence ID" value="GAA0169816.1"/>
    <property type="molecule type" value="Genomic_DNA"/>
</dbReference>
<dbReference type="Gene3D" id="3.30.70.270">
    <property type="match status" value="1"/>
</dbReference>
<sequence>MALGLKNVGAMYQRMVNKCPKTQKEAQRMTRRMAALTQFISRAGDQSLPFFKAIKKGKEFEWPPEYEKSYEKLKVYIQSPQLLAQPVEGDVLQLYLAVSKSALSSVLIQQ</sequence>
<dbReference type="AlphaFoldDB" id="A0AAV3R3C7"/>